<dbReference type="PROSITE" id="PS50011">
    <property type="entry name" value="PROTEIN_KINASE_DOM"/>
    <property type="match status" value="1"/>
</dbReference>
<evidence type="ECO:0000256" key="3">
    <source>
        <dbReference type="ARBA" id="ARBA00022679"/>
    </source>
</evidence>
<evidence type="ECO:0000259" key="10">
    <source>
        <dbReference type="PROSITE" id="PS50011"/>
    </source>
</evidence>
<evidence type="ECO:0000256" key="7">
    <source>
        <dbReference type="PROSITE-ProRule" id="PRU10141"/>
    </source>
</evidence>
<dbReference type="EMBL" id="SMNA01000002">
    <property type="protein sequence ID" value="TDE97445.1"/>
    <property type="molecule type" value="Genomic_DNA"/>
</dbReference>
<evidence type="ECO:0000256" key="2">
    <source>
        <dbReference type="ARBA" id="ARBA00022527"/>
    </source>
</evidence>
<evidence type="ECO:0000256" key="1">
    <source>
        <dbReference type="ARBA" id="ARBA00012513"/>
    </source>
</evidence>
<dbReference type="PROSITE" id="PS00107">
    <property type="entry name" value="PROTEIN_KINASE_ATP"/>
    <property type="match status" value="1"/>
</dbReference>
<feature type="transmembrane region" description="Helical" evidence="9">
    <location>
        <begin position="332"/>
        <end position="353"/>
    </location>
</feature>
<dbReference type="InterPro" id="IPR000719">
    <property type="entry name" value="Prot_kinase_dom"/>
</dbReference>
<feature type="compositionally biased region" description="Low complexity" evidence="8">
    <location>
        <begin position="427"/>
        <end position="437"/>
    </location>
</feature>
<accession>A0ABY2E7B3</accession>
<dbReference type="RefSeq" id="WP_133106371.1">
    <property type="nucleotide sequence ID" value="NZ_SMNA01000002.1"/>
</dbReference>
<protein>
    <recommendedName>
        <fullName evidence="1">non-specific serine/threonine protein kinase</fullName>
        <ecNumber evidence="1">2.7.11.1</ecNumber>
    </recommendedName>
</protein>
<keyword evidence="9" id="KW-0812">Transmembrane</keyword>
<dbReference type="PANTHER" id="PTHR43289">
    <property type="entry name" value="MITOGEN-ACTIVATED PROTEIN KINASE KINASE KINASE 20-RELATED"/>
    <property type="match status" value="1"/>
</dbReference>
<evidence type="ECO:0000256" key="9">
    <source>
        <dbReference type="SAM" id="Phobius"/>
    </source>
</evidence>
<keyword evidence="2 11" id="KW-0723">Serine/threonine-protein kinase</keyword>
<evidence type="ECO:0000256" key="5">
    <source>
        <dbReference type="ARBA" id="ARBA00022777"/>
    </source>
</evidence>
<evidence type="ECO:0000313" key="11">
    <source>
        <dbReference type="EMBL" id="TDE97445.1"/>
    </source>
</evidence>
<evidence type="ECO:0000256" key="6">
    <source>
        <dbReference type="ARBA" id="ARBA00022840"/>
    </source>
</evidence>
<dbReference type="InterPro" id="IPR017441">
    <property type="entry name" value="Protein_kinase_ATP_BS"/>
</dbReference>
<dbReference type="Pfam" id="PF00069">
    <property type="entry name" value="Pkinase"/>
    <property type="match status" value="1"/>
</dbReference>
<dbReference type="Proteomes" id="UP000504882">
    <property type="component" value="Unassembled WGS sequence"/>
</dbReference>
<proteinExistence type="predicted"/>
<keyword evidence="12" id="KW-1185">Reference proteome</keyword>
<feature type="compositionally biased region" description="Pro residues" evidence="8">
    <location>
        <begin position="446"/>
        <end position="456"/>
    </location>
</feature>
<feature type="compositionally biased region" description="Low complexity" evidence="8">
    <location>
        <begin position="364"/>
        <end position="416"/>
    </location>
</feature>
<dbReference type="CDD" id="cd14014">
    <property type="entry name" value="STKc_PknB_like"/>
    <property type="match status" value="1"/>
</dbReference>
<dbReference type="GO" id="GO:0004674">
    <property type="term" value="F:protein serine/threonine kinase activity"/>
    <property type="evidence" value="ECO:0007669"/>
    <property type="project" value="UniProtKB-KW"/>
</dbReference>
<comment type="caution">
    <text evidence="11">The sequence shown here is derived from an EMBL/GenBank/DDBJ whole genome shotgun (WGS) entry which is preliminary data.</text>
</comment>
<evidence type="ECO:0000256" key="4">
    <source>
        <dbReference type="ARBA" id="ARBA00022741"/>
    </source>
</evidence>
<dbReference type="PANTHER" id="PTHR43289:SF6">
    <property type="entry name" value="SERINE_THREONINE-PROTEIN KINASE NEKL-3"/>
    <property type="match status" value="1"/>
</dbReference>
<dbReference type="SUPFAM" id="SSF56112">
    <property type="entry name" value="Protein kinase-like (PK-like)"/>
    <property type="match status" value="1"/>
</dbReference>
<dbReference type="SMART" id="SM00220">
    <property type="entry name" value="S_TKc"/>
    <property type="match status" value="1"/>
</dbReference>
<keyword evidence="4 7" id="KW-0547">Nucleotide-binding</keyword>
<dbReference type="InterPro" id="IPR011009">
    <property type="entry name" value="Kinase-like_dom_sf"/>
</dbReference>
<dbReference type="Gene3D" id="3.30.200.20">
    <property type="entry name" value="Phosphorylase Kinase, domain 1"/>
    <property type="match status" value="1"/>
</dbReference>
<organism evidence="11 12">
    <name type="scientific">Occultella glacieicola</name>
    <dbReference type="NCBI Taxonomy" id="2518684"/>
    <lineage>
        <taxon>Bacteria</taxon>
        <taxon>Bacillati</taxon>
        <taxon>Actinomycetota</taxon>
        <taxon>Actinomycetes</taxon>
        <taxon>Micrococcales</taxon>
        <taxon>Ruaniaceae</taxon>
        <taxon>Occultella</taxon>
    </lineage>
</organism>
<feature type="binding site" evidence="7">
    <location>
        <position position="44"/>
    </location>
    <ligand>
        <name>ATP</name>
        <dbReference type="ChEBI" id="CHEBI:30616"/>
    </ligand>
</feature>
<keyword evidence="9" id="KW-0472">Membrane</keyword>
<keyword evidence="5 11" id="KW-0418">Kinase</keyword>
<keyword evidence="3" id="KW-0808">Transferase</keyword>
<dbReference type="Gene3D" id="1.10.510.10">
    <property type="entry name" value="Transferase(Phosphotransferase) domain 1"/>
    <property type="match status" value="1"/>
</dbReference>
<dbReference type="InterPro" id="IPR008271">
    <property type="entry name" value="Ser/Thr_kinase_AS"/>
</dbReference>
<feature type="domain" description="Protein kinase" evidence="10">
    <location>
        <begin position="15"/>
        <end position="286"/>
    </location>
</feature>
<feature type="region of interest" description="Disordered" evidence="8">
    <location>
        <begin position="361"/>
        <end position="466"/>
    </location>
</feature>
<sequence>MTTPMTARTLLAGRYELLSRIGHGGMGQVWRAHDRELRRDVAVKTVDISSDGASGVAERFRREAVASAALSHPNIVTVFDGGTDGAIAYLVMALLHGRTAAELLAEGGPLPLERALDLTEQAAAGVGAAHRVGIVHRDLKPANLFVEGDVVRVLDFGIAQLIGHQGETLTAADAVMGTASYLAPEQARGDRATERSDVYALGCVLYALLTGRAPYTSEHPIGLLHQHLEAPVPLVGDLRPDVPPAVQDLVARMMAKEPGERPSDGDHVRAELAGLRSDDGVARPVLAAAPAAVVPADTEAISVGRDDEDWVFPDPAEGGSRADADHRRRRPVAWFAAAAAITLLGVLAVLQLGPRDALPLTGIAAPPESPVASAPADPPRTTTDDTAQAEPTDPAVDVAAPPPEAADAAPAEQSGGRADGGDGEGADGAVGAVTATEDGGGGTVTPPEPAPEPTPAPTTQAPSDNSAEVAAAVDGVRSAIDGAQYGDRAAQTRGELNRAVDAVVRRIEQDRPADARADLDAAQALVSTMVTDGRITGGSAAIDSALANLGSAADLP</sequence>
<evidence type="ECO:0000256" key="8">
    <source>
        <dbReference type="SAM" id="MobiDB-lite"/>
    </source>
</evidence>
<keyword evidence="9" id="KW-1133">Transmembrane helix</keyword>
<feature type="region of interest" description="Disordered" evidence="8">
    <location>
        <begin position="305"/>
        <end position="327"/>
    </location>
</feature>
<name>A0ABY2E7B3_9MICO</name>
<dbReference type="PROSITE" id="PS00108">
    <property type="entry name" value="PROTEIN_KINASE_ST"/>
    <property type="match status" value="1"/>
</dbReference>
<evidence type="ECO:0000313" key="12">
    <source>
        <dbReference type="Proteomes" id="UP000504882"/>
    </source>
</evidence>
<dbReference type="EC" id="2.7.11.1" evidence="1"/>
<gene>
    <name evidence="11" type="ORF">EXU48_04435</name>
</gene>
<keyword evidence="6 7" id="KW-0067">ATP-binding</keyword>
<reference evidence="11 12" key="1">
    <citation type="submission" date="2019-03" db="EMBL/GenBank/DDBJ databases">
        <title>Genomic features of bacteria from cold environments.</title>
        <authorList>
            <person name="Shen L."/>
        </authorList>
    </citation>
    <scope>NUCLEOTIDE SEQUENCE [LARGE SCALE GENOMIC DNA]</scope>
    <source>
        <strain evidence="12">T3246-1</strain>
    </source>
</reference>